<dbReference type="EC" id="7.1.1.-" evidence="2"/>
<comment type="similarity">
    <text evidence="1 2">Belongs to the complex I subunit 6 family.</text>
</comment>
<keyword evidence="2" id="KW-0812">Transmembrane</keyword>
<dbReference type="GO" id="GO:0050136">
    <property type="term" value="F:NADH dehydrogenase (quinone) (non-electrogenic) activity"/>
    <property type="evidence" value="ECO:0007669"/>
    <property type="project" value="UniProtKB-EC"/>
</dbReference>
<proteinExistence type="inferred from homology"/>
<dbReference type="Proteomes" id="UP001148125">
    <property type="component" value="Unassembled WGS sequence"/>
</dbReference>
<comment type="subcellular location">
    <subcellularLocation>
        <location evidence="2">Cell membrane</location>
        <topology evidence="2">Multi-pass membrane protein</topology>
    </subcellularLocation>
</comment>
<gene>
    <name evidence="3" type="ORF">N7Z68_15130</name>
</gene>
<keyword evidence="2" id="KW-0472">Membrane</keyword>
<keyword evidence="4" id="KW-1185">Reference proteome</keyword>
<dbReference type="EMBL" id="JAOTPO010000010">
    <property type="protein sequence ID" value="MDE5414711.1"/>
    <property type="molecule type" value="Genomic_DNA"/>
</dbReference>
<dbReference type="PANTHER" id="PTHR33269:SF17">
    <property type="entry name" value="NADH-UBIQUINONE OXIDOREDUCTASE CHAIN 6"/>
    <property type="match status" value="1"/>
</dbReference>
<keyword evidence="2" id="KW-0520">NAD</keyword>
<evidence type="ECO:0000313" key="3">
    <source>
        <dbReference type="EMBL" id="MDE5414711.1"/>
    </source>
</evidence>
<evidence type="ECO:0000313" key="4">
    <source>
        <dbReference type="Proteomes" id="UP001148125"/>
    </source>
</evidence>
<keyword evidence="2" id="KW-1003">Cell membrane</keyword>
<keyword evidence="2" id="KW-0874">Quinone</keyword>
<dbReference type="Gene3D" id="1.20.120.1200">
    <property type="entry name" value="NADH-ubiquinone/plastoquinone oxidoreductase chain 6, subunit NuoJ"/>
    <property type="match status" value="1"/>
</dbReference>
<evidence type="ECO:0000256" key="2">
    <source>
        <dbReference type="RuleBase" id="RU004429"/>
    </source>
</evidence>
<feature type="transmembrane region" description="Helical" evidence="2">
    <location>
        <begin position="31"/>
        <end position="49"/>
    </location>
</feature>
<evidence type="ECO:0000256" key="1">
    <source>
        <dbReference type="ARBA" id="ARBA00005698"/>
    </source>
</evidence>
<name>A0ABT5VGY9_9BACI</name>
<accession>A0ABT5VGY9</accession>
<sequence>MSGEFLAFFVLALIAISGGVLMINLRKVVHIIIALAFTFISIAGLYVLLSAEFLAFVQVLIYGGAITIMMLFGIMLTKHDDKVASVSIWRTLAALVGVAVFFVIMFVGINDLSFGEQASNLHENNVRQIGIEIYSKFVIPFETVGVILLVALVGAVALAKSDEDEEVGEK</sequence>
<feature type="transmembrane region" description="Helical" evidence="2">
    <location>
        <begin position="6"/>
        <end position="24"/>
    </location>
</feature>
<dbReference type="Pfam" id="PF00499">
    <property type="entry name" value="Oxidored_q3"/>
    <property type="match status" value="1"/>
</dbReference>
<feature type="transmembrane region" description="Helical" evidence="2">
    <location>
        <begin position="137"/>
        <end position="159"/>
    </location>
</feature>
<keyword evidence="3" id="KW-0560">Oxidoreductase</keyword>
<protein>
    <recommendedName>
        <fullName evidence="2">NADH-quinone oxidoreductase subunit J</fullName>
        <ecNumber evidence="2">7.1.1.-</ecNumber>
    </recommendedName>
</protein>
<feature type="transmembrane region" description="Helical" evidence="2">
    <location>
        <begin position="88"/>
        <end position="109"/>
    </location>
</feature>
<feature type="transmembrane region" description="Helical" evidence="2">
    <location>
        <begin position="55"/>
        <end position="76"/>
    </location>
</feature>
<dbReference type="NCBIfam" id="NF005168">
    <property type="entry name" value="PRK06638.2-3"/>
    <property type="match status" value="1"/>
</dbReference>
<keyword evidence="2" id="KW-1133">Transmembrane helix</keyword>
<comment type="function">
    <text evidence="2">NDH-1 shuttles electrons from NADH, via FMN and iron-sulfur (Fe-S) centers, to quinones in the respiratory chain. Couples the redox reaction to proton translocation (for every two electrons transferred, four hydrogen ions are translocated across the cytoplasmic membrane), and thus conserves the redox energy in a proton gradient.</text>
</comment>
<comment type="caution">
    <text evidence="3">The sequence shown here is derived from an EMBL/GenBank/DDBJ whole genome shotgun (WGS) entry which is preliminary data.</text>
</comment>
<dbReference type="PANTHER" id="PTHR33269">
    <property type="entry name" value="NADH-UBIQUINONE OXIDOREDUCTASE CHAIN 6"/>
    <property type="match status" value="1"/>
</dbReference>
<dbReference type="InterPro" id="IPR042106">
    <property type="entry name" value="Nuo/plastoQ_OxRdtase_6_NuoJ"/>
</dbReference>
<comment type="catalytic activity">
    <reaction evidence="2">
        <text>a quinone + NADH + 5 H(+)(in) = a quinol + NAD(+) + 4 H(+)(out)</text>
        <dbReference type="Rhea" id="RHEA:57888"/>
        <dbReference type="ChEBI" id="CHEBI:15378"/>
        <dbReference type="ChEBI" id="CHEBI:24646"/>
        <dbReference type="ChEBI" id="CHEBI:57540"/>
        <dbReference type="ChEBI" id="CHEBI:57945"/>
        <dbReference type="ChEBI" id="CHEBI:132124"/>
    </reaction>
</comment>
<dbReference type="RefSeq" id="WP_275119317.1">
    <property type="nucleotide sequence ID" value="NZ_JAOTPO010000010.1"/>
</dbReference>
<dbReference type="InterPro" id="IPR001457">
    <property type="entry name" value="NADH_UbQ/plastoQ_OxRdtase_su6"/>
</dbReference>
<reference evidence="3" key="1">
    <citation type="submission" date="2024-05" db="EMBL/GenBank/DDBJ databases">
        <title>Alkalihalobacillus sp. strain MEB203 novel alkaliphilic bacterium from Lonar Lake, India.</title>
        <authorList>
            <person name="Joshi A."/>
            <person name="Thite S."/>
            <person name="Mengade P."/>
        </authorList>
    </citation>
    <scope>NUCLEOTIDE SEQUENCE</scope>
    <source>
        <strain evidence="3">MEB 203</strain>
    </source>
</reference>
<organism evidence="3 4">
    <name type="scientific">Alkalihalobacterium chitinilyticum</name>
    <dbReference type="NCBI Taxonomy" id="2980103"/>
    <lineage>
        <taxon>Bacteria</taxon>
        <taxon>Bacillati</taxon>
        <taxon>Bacillota</taxon>
        <taxon>Bacilli</taxon>
        <taxon>Bacillales</taxon>
        <taxon>Bacillaceae</taxon>
        <taxon>Alkalihalobacterium</taxon>
    </lineage>
</organism>